<sequence>MNKTPEPPRQAGFFATMKAVLWSFAGIRRRHDYHRDAESLNPKAVIAAGLLGGLVFVLALVAVVNWIVP</sequence>
<proteinExistence type="predicted"/>
<protein>
    <submittedName>
        <fullName evidence="2">DUF2970 domain-containing protein</fullName>
    </submittedName>
</protein>
<evidence type="ECO:0000313" key="3">
    <source>
        <dbReference type="Proteomes" id="UP000603602"/>
    </source>
</evidence>
<name>A0ABR9BFJ4_9RHOO</name>
<dbReference type="Pfam" id="PF11174">
    <property type="entry name" value="DUF2970"/>
    <property type="match status" value="1"/>
</dbReference>
<gene>
    <name evidence="2" type="ORF">IFO67_15140</name>
</gene>
<keyword evidence="1" id="KW-1133">Transmembrane helix</keyword>
<dbReference type="Proteomes" id="UP000603602">
    <property type="component" value="Unassembled WGS sequence"/>
</dbReference>
<keyword evidence="3" id="KW-1185">Reference proteome</keyword>
<dbReference type="EMBL" id="JACYTO010000002">
    <property type="protein sequence ID" value="MBD8504230.1"/>
    <property type="molecule type" value="Genomic_DNA"/>
</dbReference>
<keyword evidence="1" id="KW-0472">Membrane</keyword>
<dbReference type="InterPro" id="IPR021344">
    <property type="entry name" value="DUF2970"/>
</dbReference>
<organism evidence="2 3">
    <name type="scientific">Thauera sedimentorum</name>
    <dbReference type="NCBI Taxonomy" id="2767595"/>
    <lineage>
        <taxon>Bacteria</taxon>
        <taxon>Pseudomonadati</taxon>
        <taxon>Pseudomonadota</taxon>
        <taxon>Betaproteobacteria</taxon>
        <taxon>Rhodocyclales</taxon>
        <taxon>Zoogloeaceae</taxon>
        <taxon>Thauera</taxon>
    </lineage>
</organism>
<evidence type="ECO:0000256" key="1">
    <source>
        <dbReference type="SAM" id="Phobius"/>
    </source>
</evidence>
<accession>A0ABR9BFJ4</accession>
<keyword evidence="1" id="KW-0812">Transmembrane</keyword>
<dbReference type="RefSeq" id="WP_187718997.1">
    <property type="nucleotide sequence ID" value="NZ_JACTAH010000002.1"/>
</dbReference>
<reference evidence="3" key="1">
    <citation type="submission" date="2023-07" db="EMBL/GenBank/DDBJ databases">
        <title>Thauera sp. CAU 1555 isolated from sand of Yaerae Beach.</title>
        <authorList>
            <person name="Kim W."/>
        </authorList>
    </citation>
    <scope>NUCLEOTIDE SEQUENCE [LARGE SCALE GENOMIC DNA]</scope>
    <source>
        <strain evidence="3">CAU 1555</strain>
    </source>
</reference>
<evidence type="ECO:0000313" key="2">
    <source>
        <dbReference type="EMBL" id="MBD8504230.1"/>
    </source>
</evidence>
<feature type="transmembrane region" description="Helical" evidence="1">
    <location>
        <begin position="44"/>
        <end position="68"/>
    </location>
</feature>
<comment type="caution">
    <text evidence="2">The sequence shown here is derived from an EMBL/GenBank/DDBJ whole genome shotgun (WGS) entry which is preliminary data.</text>
</comment>